<evidence type="ECO:0000313" key="1">
    <source>
        <dbReference type="EMBL" id="CAG8769591.1"/>
    </source>
</evidence>
<keyword evidence="2" id="KW-1185">Reference proteome</keyword>
<name>A0ACA9QYJ6_9GLOM</name>
<organism evidence="1 2">
    <name type="scientific">Racocetra persica</name>
    <dbReference type="NCBI Taxonomy" id="160502"/>
    <lineage>
        <taxon>Eukaryota</taxon>
        <taxon>Fungi</taxon>
        <taxon>Fungi incertae sedis</taxon>
        <taxon>Mucoromycota</taxon>
        <taxon>Glomeromycotina</taxon>
        <taxon>Glomeromycetes</taxon>
        <taxon>Diversisporales</taxon>
        <taxon>Gigasporaceae</taxon>
        <taxon>Racocetra</taxon>
    </lineage>
</organism>
<sequence length="159" mass="16581">MALLRHKQISILFIIVLLFIANVANVNAQASGNVGPPSQPTDSPQPQPQSEPPSQPTTPPQQPSASPKQAPSSPAQQQKSKVIITATNNVPAAITITSTSIIDTPTSKTNVNSANSNDSSGSTGSIITAAIVVEKIQPVDFGPRSAESDEIFLRGLHEP</sequence>
<accession>A0ACA9QYJ6</accession>
<gene>
    <name evidence="1" type="ORF">RPERSI_LOCUS16239</name>
</gene>
<proteinExistence type="predicted"/>
<evidence type="ECO:0000313" key="2">
    <source>
        <dbReference type="Proteomes" id="UP000789920"/>
    </source>
</evidence>
<protein>
    <submittedName>
        <fullName evidence="1">1553_t:CDS:1</fullName>
    </submittedName>
</protein>
<reference evidence="1" key="1">
    <citation type="submission" date="2021-06" db="EMBL/GenBank/DDBJ databases">
        <authorList>
            <person name="Kallberg Y."/>
            <person name="Tangrot J."/>
            <person name="Rosling A."/>
        </authorList>
    </citation>
    <scope>NUCLEOTIDE SEQUENCE</scope>
    <source>
        <strain evidence="1">MA461A</strain>
    </source>
</reference>
<comment type="caution">
    <text evidence="1">The sequence shown here is derived from an EMBL/GenBank/DDBJ whole genome shotgun (WGS) entry which is preliminary data.</text>
</comment>
<dbReference type="Proteomes" id="UP000789920">
    <property type="component" value="Unassembled WGS sequence"/>
</dbReference>
<dbReference type="EMBL" id="CAJVQC010039884">
    <property type="protein sequence ID" value="CAG8769591.1"/>
    <property type="molecule type" value="Genomic_DNA"/>
</dbReference>